<comment type="caution">
    <text evidence="1">The sequence shown here is derived from an EMBL/GenBank/DDBJ whole genome shotgun (WGS) entry which is preliminary data.</text>
</comment>
<gene>
    <name evidence="1" type="ORF">CK510_18265</name>
</gene>
<accession>A0A2A2TG60</accession>
<dbReference type="AlphaFoldDB" id="A0A2A2TG60"/>
<evidence type="ECO:0000313" key="2">
    <source>
        <dbReference type="Proteomes" id="UP000218238"/>
    </source>
</evidence>
<dbReference type="RefSeq" id="WP_095723062.1">
    <property type="nucleotide sequence ID" value="NZ_NTFS01000217.1"/>
</dbReference>
<proteinExistence type="predicted"/>
<organism evidence="1 2">
    <name type="scientific">Brunnivagina elsteri CCALA 953</name>
    <dbReference type="NCBI Taxonomy" id="987040"/>
    <lineage>
        <taxon>Bacteria</taxon>
        <taxon>Bacillati</taxon>
        <taxon>Cyanobacteriota</taxon>
        <taxon>Cyanophyceae</taxon>
        <taxon>Nostocales</taxon>
        <taxon>Calotrichaceae</taxon>
        <taxon>Brunnivagina</taxon>
    </lineage>
</organism>
<keyword evidence="2" id="KW-1185">Reference proteome</keyword>
<name>A0A2A2TG60_9CYAN</name>
<evidence type="ECO:0000313" key="1">
    <source>
        <dbReference type="EMBL" id="PAX52628.1"/>
    </source>
</evidence>
<sequence length="78" mass="8924">MLNNYKLTCVYSGRFGNKKAQTLIVDRDNRSVGRLAVITPRATLAHFFGEWGHFVVVRGRFMNCDLLPTENLILQKIV</sequence>
<reference evidence="1 2" key="1">
    <citation type="submission" date="2017-08" db="EMBL/GenBank/DDBJ databases">
        <title>Draft genome sequence of filamentous cyanobacterium Calothrix elsteri CCALA 953.</title>
        <authorList>
            <person name="Gagunashvili A.N."/>
            <person name="Elster J."/>
            <person name="Andresson O.S."/>
        </authorList>
    </citation>
    <scope>NUCLEOTIDE SEQUENCE [LARGE SCALE GENOMIC DNA]</scope>
    <source>
        <strain evidence="1 2">CCALA 953</strain>
    </source>
</reference>
<dbReference type="EMBL" id="NTFS01000217">
    <property type="protein sequence ID" value="PAX52628.1"/>
    <property type="molecule type" value="Genomic_DNA"/>
</dbReference>
<protein>
    <submittedName>
        <fullName evidence="1">Uncharacterized protein</fullName>
    </submittedName>
</protein>
<dbReference type="Proteomes" id="UP000218238">
    <property type="component" value="Unassembled WGS sequence"/>
</dbReference>